<dbReference type="EMBL" id="AP021875">
    <property type="protein sequence ID" value="BBO73033.1"/>
    <property type="molecule type" value="Genomic_DNA"/>
</dbReference>
<name>A0A5K7YYN9_9BACT</name>
<protein>
    <submittedName>
        <fullName evidence="1">Uncharacterized protein</fullName>
    </submittedName>
</protein>
<organism evidence="1 2">
    <name type="scientific">Desulfosarcina widdelii</name>
    <dbReference type="NCBI Taxonomy" id="947919"/>
    <lineage>
        <taxon>Bacteria</taxon>
        <taxon>Pseudomonadati</taxon>
        <taxon>Thermodesulfobacteriota</taxon>
        <taxon>Desulfobacteria</taxon>
        <taxon>Desulfobacterales</taxon>
        <taxon>Desulfosarcinaceae</taxon>
        <taxon>Desulfosarcina</taxon>
    </lineage>
</organism>
<evidence type="ECO:0000313" key="2">
    <source>
        <dbReference type="Proteomes" id="UP000427769"/>
    </source>
</evidence>
<accession>A0A5K7YYN9</accession>
<dbReference type="AlphaFoldDB" id="A0A5K7YYN9"/>
<keyword evidence="2" id="KW-1185">Reference proteome</keyword>
<gene>
    <name evidence="1" type="ORF">DSCW_04500</name>
</gene>
<reference evidence="1 2" key="1">
    <citation type="submission" date="2019-11" db="EMBL/GenBank/DDBJ databases">
        <title>Comparative genomics of hydrocarbon-degrading Desulfosarcina strains.</title>
        <authorList>
            <person name="Watanabe M."/>
            <person name="Kojima H."/>
            <person name="Fukui M."/>
        </authorList>
    </citation>
    <scope>NUCLEOTIDE SEQUENCE [LARGE SCALE GENOMIC DNA]</scope>
    <source>
        <strain evidence="1 2">PP31</strain>
    </source>
</reference>
<dbReference type="Proteomes" id="UP000427769">
    <property type="component" value="Chromosome"/>
</dbReference>
<sequence>MWQHKKPIFVIPAEAGIQEKSGCRIKSGMAELLFLLAEVIIPAKMMYLELLVEQCMVEITPGLLRHLVPFKARHQQ</sequence>
<dbReference type="KEGG" id="dwd:DSCW_04500"/>
<evidence type="ECO:0000313" key="1">
    <source>
        <dbReference type="EMBL" id="BBO73033.1"/>
    </source>
</evidence>
<proteinExistence type="predicted"/>